<dbReference type="EMBL" id="OC858883">
    <property type="protein sequence ID" value="CAD7626966.1"/>
    <property type="molecule type" value="Genomic_DNA"/>
</dbReference>
<sequence length="292" mass="32618">MSVLLRDIETAANKKLDQPLRDYLNRGAMDDVTLRANQEAFSRLRIRPRYMVDVSHRDLTVQVLGHRIRGPICVSPFGLNRRFHPNGEFETANGVAQFGTTMIVSSGSCVTLEEISTAEPELNKWFQMFIYKDRQMSADMARRAQEAGYKALVLTVDQPVMGLRYYNMKSNYTDKDERVNYRPYKTTKDVAMDADWDDVKWLKSQVRIPLVIKGILTAEDARLGVDSGADAILVSNHGARQLDGAPATLEALPEIVAEVGRECEVYLDGGVRSGADVFKALALGARAVFVGR</sequence>
<evidence type="ECO:0000256" key="4">
    <source>
        <dbReference type="ARBA" id="ARBA00024042"/>
    </source>
</evidence>
<dbReference type="GO" id="GO:0003973">
    <property type="term" value="F:(S)-2-hydroxy-acid oxidase activity"/>
    <property type="evidence" value="ECO:0007669"/>
    <property type="project" value="UniProtKB-EC"/>
</dbReference>
<reference evidence="8" key="1">
    <citation type="submission" date="2020-11" db="EMBL/GenBank/DDBJ databases">
        <authorList>
            <person name="Tran Van P."/>
        </authorList>
    </citation>
    <scope>NUCLEOTIDE SEQUENCE</scope>
</reference>
<dbReference type="InterPro" id="IPR008259">
    <property type="entry name" value="FMN_hydac_DH_AS"/>
</dbReference>
<dbReference type="PROSITE" id="PS00557">
    <property type="entry name" value="FMN_HYDROXY_ACID_DH_1"/>
    <property type="match status" value="1"/>
</dbReference>
<evidence type="ECO:0000313" key="9">
    <source>
        <dbReference type="Proteomes" id="UP000759131"/>
    </source>
</evidence>
<dbReference type="CDD" id="cd02809">
    <property type="entry name" value="alpha_hydroxyacid_oxid_FMN"/>
    <property type="match status" value="1"/>
</dbReference>
<evidence type="ECO:0000256" key="2">
    <source>
        <dbReference type="ARBA" id="ARBA00013087"/>
    </source>
</evidence>
<dbReference type="InterPro" id="IPR000262">
    <property type="entry name" value="FMN-dep_DH"/>
</dbReference>
<evidence type="ECO:0000259" key="7">
    <source>
        <dbReference type="PROSITE" id="PS51349"/>
    </source>
</evidence>
<dbReference type="GO" id="GO:0005777">
    <property type="term" value="C:peroxisome"/>
    <property type="evidence" value="ECO:0007669"/>
    <property type="project" value="UniProtKB-ARBA"/>
</dbReference>
<evidence type="ECO:0000313" key="8">
    <source>
        <dbReference type="EMBL" id="CAD7626966.1"/>
    </source>
</evidence>
<dbReference type="Gene3D" id="3.20.20.70">
    <property type="entry name" value="Aldolase class I"/>
    <property type="match status" value="1"/>
</dbReference>
<gene>
    <name evidence="8" type="ORF">OSB1V03_LOCUS7397</name>
</gene>
<dbReference type="PROSITE" id="PS51349">
    <property type="entry name" value="FMN_HYDROXY_ACID_DH_2"/>
    <property type="match status" value="1"/>
</dbReference>
<name>A0A7R9PZV8_9ACAR</name>
<dbReference type="EC" id="1.1.3.15" evidence="2"/>
<comment type="cofactor">
    <cofactor evidence="1">
        <name>FMN</name>
        <dbReference type="ChEBI" id="CHEBI:58210"/>
    </cofactor>
</comment>
<keyword evidence="9" id="KW-1185">Reference proteome</keyword>
<dbReference type="FunFam" id="3.20.20.70:FF:000056">
    <property type="entry name" value="hydroxyacid oxidase 2"/>
    <property type="match status" value="1"/>
</dbReference>
<comment type="catalytic activity">
    <reaction evidence="6">
        <text>2-hydroxyoctanoate + O2 = 2-oxooctanoate + H2O2</text>
        <dbReference type="Rhea" id="RHEA:67940"/>
        <dbReference type="ChEBI" id="CHEBI:15379"/>
        <dbReference type="ChEBI" id="CHEBI:16240"/>
        <dbReference type="ChEBI" id="CHEBI:133514"/>
        <dbReference type="ChEBI" id="CHEBI:176689"/>
    </reaction>
    <physiologicalReaction direction="left-to-right" evidence="6">
        <dbReference type="Rhea" id="RHEA:67941"/>
    </physiologicalReaction>
</comment>
<dbReference type="Pfam" id="PF01070">
    <property type="entry name" value="FMN_dh"/>
    <property type="match status" value="1"/>
</dbReference>
<dbReference type="PANTHER" id="PTHR10578:SF149">
    <property type="entry name" value="2-HYDROXYACID OXIDASE 2"/>
    <property type="match status" value="1"/>
</dbReference>
<dbReference type="InterPro" id="IPR013785">
    <property type="entry name" value="Aldolase_TIM"/>
</dbReference>
<accession>A0A7R9PZV8</accession>
<evidence type="ECO:0000256" key="1">
    <source>
        <dbReference type="ARBA" id="ARBA00001917"/>
    </source>
</evidence>
<dbReference type="GO" id="GO:0010181">
    <property type="term" value="F:FMN binding"/>
    <property type="evidence" value="ECO:0007669"/>
    <property type="project" value="InterPro"/>
</dbReference>
<dbReference type="InterPro" id="IPR037396">
    <property type="entry name" value="FMN_HAD"/>
</dbReference>
<dbReference type="AlphaFoldDB" id="A0A7R9PZV8"/>
<evidence type="ECO:0000256" key="5">
    <source>
        <dbReference type="ARBA" id="ARBA00029325"/>
    </source>
</evidence>
<comment type="catalytic activity">
    <reaction evidence="5">
        <text>a (2S)-2-hydroxycarboxylate + O2 = a 2-oxocarboxylate + H2O2</text>
        <dbReference type="Rhea" id="RHEA:16789"/>
        <dbReference type="ChEBI" id="CHEBI:15379"/>
        <dbReference type="ChEBI" id="CHEBI:16240"/>
        <dbReference type="ChEBI" id="CHEBI:35179"/>
        <dbReference type="ChEBI" id="CHEBI:58123"/>
        <dbReference type="EC" id="1.1.3.15"/>
    </reaction>
    <physiologicalReaction direction="left-to-right" evidence="5">
        <dbReference type="Rhea" id="RHEA:16790"/>
    </physiologicalReaction>
</comment>
<dbReference type="EMBL" id="CAJPIZ010004308">
    <property type="protein sequence ID" value="CAG2107396.1"/>
    <property type="molecule type" value="Genomic_DNA"/>
</dbReference>
<comment type="similarity">
    <text evidence="4">Belongs to the FMN-dependent alpha-hydroxy acid dehydrogenase family.</text>
</comment>
<evidence type="ECO:0000256" key="3">
    <source>
        <dbReference type="ARBA" id="ARBA00023002"/>
    </source>
</evidence>
<dbReference type="OrthoDB" id="25826at2759"/>
<dbReference type="InterPro" id="IPR012133">
    <property type="entry name" value="Alpha-hydoxy_acid_DH_FMN"/>
</dbReference>
<dbReference type="Proteomes" id="UP000759131">
    <property type="component" value="Unassembled WGS sequence"/>
</dbReference>
<feature type="non-terminal residue" evidence="8">
    <location>
        <position position="292"/>
    </location>
</feature>
<proteinExistence type="inferred from homology"/>
<keyword evidence="3" id="KW-0560">Oxidoreductase</keyword>
<evidence type="ECO:0000256" key="6">
    <source>
        <dbReference type="ARBA" id="ARBA00029327"/>
    </source>
</evidence>
<feature type="domain" description="FMN hydroxy acid dehydrogenase" evidence="7">
    <location>
        <begin position="1"/>
        <end position="292"/>
    </location>
</feature>
<organism evidence="8">
    <name type="scientific">Medioppia subpectinata</name>
    <dbReference type="NCBI Taxonomy" id="1979941"/>
    <lineage>
        <taxon>Eukaryota</taxon>
        <taxon>Metazoa</taxon>
        <taxon>Ecdysozoa</taxon>
        <taxon>Arthropoda</taxon>
        <taxon>Chelicerata</taxon>
        <taxon>Arachnida</taxon>
        <taxon>Acari</taxon>
        <taxon>Acariformes</taxon>
        <taxon>Sarcoptiformes</taxon>
        <taxon>Oribatida</taxon>
        <taxon>Brachypylina</taxon>
        <taxon>Oppioidea</taxon>
        <taxon>Oppiidae</taxon>
        <taxon>Medioppia</taxon>
    </lineage>
</organism>
<dbReference type="SUPFAM" id="SSF51395">
    <property type="entry name" value="FMN-linked oxidoreductases"/>
    <property type="match status" value="1"/>
</dbReference>
<protein>
    <recommendedName>
        <fullName evidence="2">(S)-2-hydroxy-acid oxidase</fullName>
        <ecNumber evidence="2">1.1.3.15</ecNumber>
    </recommendedName>
</protein>
<dbReference type="PANTHER" id="PTHR10578">
    <property type="entry name" value="S -2-HYDROXY-ACID OXIDASE-RELATED"/>
    <property type="match status" value="1"/>
</dbReference>